<comment type="pathway">
    <text evidence="3 19">Cofactor biosynthesis; adenosylcobalamin biosynthesis; adenosylcobalamin from cob(II)yrinate a,c-diamide: step 7/7.</text>
</comment>
<keyword evidence="9 19" id="KW-0808">Transferase</keyword>
<keyword evidence="11 19" id="KW-0460">Magnesium</keyword>
<evidence type="ECO:0000256" key="19">
    <source>
        <dbReference type="HAMAP-Rule" id="MF_00719"/>
    </source>
</evidence>
<dbReference type="RefSeq" id="WP_377936845.1">
    <property type="nucleotide sequence ID" value="NZ_JBHUMF010000031.1"/>
</dbReference>
<comment type="caution">
    <text evidence="20">The sequence shown here is derived from an EMBL/GenBank/DDBJ whole genome shotgun (WGS) entry which is preliminary data.</text>
</comment>
<comment type="similarity">
    <text evidence="4 19">Belongs to the CobS family.</text>
</comment>
<evidence type="ECO:0000256" key="5">
    <source>
        <dbReference type="ARBA" id="ARBA00013200"/>
    </source>
</evidence>
<evidence type="ECO:0000256" key="9">
    <source>
        <dbReference type="ARBA" id="ARBA00022679"/>
    </source>
</evidence>
<name>A0ABW5RTY6_9BACI</name>
<dbReference type="EC" id="2.7.8.26" evidence="5 19"/>
<feature type="transmembrane region" description="Helical" evidence="19">
    <location>
        <begin position="187"/>
        <end position="220"/>
    </location>
</feature>
<dbReference type="EMBL" id="JBHUMF010000031">
    <property type="protein sequence ID" value="MFD2682133.1"/>
    <property type="molecule type" value="Genomic_DNA"/>
</dbReference>
<comment type="subcellular location">
    <subcellularLocation>
        <location evidence="2 19">Cell membrane</location>
        <topology evidence="2 19">Multi-pass membrane protein</topology>
    </subcellularLocation>
</comment>
<evidence type="ECO:0000256" key="2">
    <source>
        <dbReference type="ARBA" id="ARBA00004651"/>
    </source>
</evidence>
<evidence type="ECO:0000256" key="3">
    <source>
        <dbReference type="ARBA" id="ARBA00004663"/>
    </source>
</evidence>
<evidence type="ECO:0000256" key="16">
    <source>
        <dbReference type="ARBA" id="ARBA00032853"/>
    </source>
</evidence>
<feature type="transmembrane region" description="Helical" evidence="19">
    <location>
        <begin position="35"/>
        <end position="56"/>
    </location>
</feature>
<keyword evidence="21" id="KW-1185">Reference proteome</keyword>
<evidence type="ECO:0000313" key="20">
    <source>
        <dbReference type="EMBL" id="MFD2682133.1"/>
    </source>
</evidence>
<keyword evidence="12 19" id="KW-1133">Transmembrane helix</keyword>
<keyword evidence="7 19" id="KW-1003">Cell membrane</keyword>
<evidence type="ECO:0000256" key="17">
    <source>
        <dbReference type="ARBA" id="ARBA00048623"/>
    </source>
</evidence>
<evidence type="ECO:0000256" key="14">
    <source>
        <dbReference type="ARBA" id="ARBA00025228"/>
    </source>
</evidence>
<dbReference type="InterPro" id="IPR003805">
    <property type="entry name" value="CobS"/>
</dbReference>
<evidence type="ECO:0000256" key="8">
    <source>
        <dbReference type="ARBA" id="ARBA00022573"/>
    </source>
</evidence>
<evidence type="ECO:0000256" key="7">
    <source>
        <dbReference type="ARBA" id="ARBA00022475"/>
    </source>
</evidence>
<dbReference type="Pfam" id="PF02654">
    <property type="entry name" value="CobS"/>
    <property type="match status" value="1"/>
</dbReference>
<evidence type="ECO:0000256" key="6">
    <source>
        <dbReference type="ARBA" id="ARBA00015850"/>
    </source>
</evidence>
<dbReference type="PANTHER" id="PTHR34148:SF1">
    <property type="entry name" value="ADENOSYLCOBINAMIDE-GDP RIBAZOLETRANSFERASE"/>
    <property type="match status" value="1"/>
</dbReference>
<dbReference type="GO" id="GO:0051073">
    <property type="term" value="F:adenosylcobinamide-GDP ribazoletransferase activity"/>
    <property type="evidence" value="ECO:0007669"/>
    <property type="project" value="UniProtKB-EC"/>
</dbReference>
<keyword evidence="8 19" id="KW-0169">Cobalamin biosynthesis</keyword>
<gene>
    <name evidence="19 20" type="primary">cobS</name>
    <name evidence="20" type="ORF">ACFSUL_15445</name>
</gene>
<accession>A0ABW5RTY6</accession>
<evidence type="ECO:0000313" key="21">
    <source>
        <dbReference type="Proteomes" id="UP001597506"/>
    </source>
</evidence>
<dbReference type="Proteomes" id="UP001597506">
    <property type="component" value="Unassembled WGS sequence"/>
</dbReference>
<comment type="catalytic activity">
    <reaction evidence="18 19">
        <text>alpha-ribazole 5'-phosphate + adenosylcob(III)inamide-GDP = adenosylcob(III)alamin 5'-phosphate + GMP + H(+)</text>
        <dbReference type="Rhea" id="RHEA:23560"/>
        <dbReference type="ChEBI" id="CHEBI:15378"/>
        <dbReference type="ChEBI" id="CHEBI:57918"/>
        <dbReference type="ChEBI" id="CHEBI:58115"/>
        <dbReference type="ChEBI" id="CHEBI:60487"/>
        <dbReference type="ChEBI" id="CHEBI:60493"/>
        <dbReference type="EC" id="2.7.8.26"/>
    </reaction>
</comment>
<evidence type="ECO:0000256" key="4">
    <source>
        <dbReference type="ARBA" id="ARBA00010561"/>
    </source>
</evidence>
<comment type="function">
    <text evidence="14 19">Joins adenosylcobinamide-GDP and alpha-ribazole to generate adenosylcobalamin (Ado-cobalamin). Also synthesizes adenosylcobalamin 5'-phosphate from adenosylcobinamide-GDP and alpha-ribazole 5'-phosphate.</text>
</comment>
<comment type="catalytic activity">
    <reaction evidence="17 19">
        <text>alpha-ribazole + adenosylcob(III)inamide-GDP = adenosylcob(III)alamin + GMP + H(+)</text>
        <dbReference type="Rhea" id="RHEA:16049"/>
        <dbReference type="ChEBI" id="CHEBI:10329"/>
        <dbReference type="ChEBI" id="CHEBI:15378"/>
        <dbReference type="ChEBI" id="CHEBI:18408"/>
        <dbReference type="ChEBI" id="CHEBI:58115"/>
        <dbReference type="ChEBI" id="CHEBI:60487"/>
        <dbReference type="EC" id="2.7.8.26"/>
    </reaction>
</comment>
<dbReference type="PANTHER" id="PTHR34148">
    <property type="entry name" value="ADENOSYLCOBINAMIDE-GDP RIBAZOLETRANSFERASE"/>
    <property type="match status" value="1"/>
</dbReference>
<evidence type="ECO:0000256" key="1">
    <source>
        <dbReference type="ARBA" id="ARBA00001946"/>
    </source>
</evidence>
<sequence length="264" mass="30698">MTSYWNAFLLSLQFFSSIPIRKELKMEKDDIRKMIRLFPFFGFVFGLIWLGVFVVVDAFTPLSSLALAFIIWLLPIMLTGGIHLDGWMDVSDAYFSYQDKEKRLEIMKDPRVGAFATLSIFVLLSSKFLFIYESLSHDKEIIYFTLLFIPLISRSFIGAMLINMKTARREGMAFFFRQHLSERENGWILFFLVIAGVVLLSVNSIIFTMFSVFILITVIYYWFANKKTITWFGGMTGDTIGASMEGLECILWMTVWLWQYCVMA</sequence>
<organism evidence="20 21">
    <name type="scientific">Bacillus seohaeanensis</name>
    <dbReference type="NCBI Taxonomy" id="284580"/>
    <lineage>
        <taxon>Bacteria</taxon>
        <taxon>Bacillati</taxon>
        <taxon>Bacillota</taxon>
        <taxon>Bacilli</taxon>
        <taxon>Bacillales</taxon>
        <taxon>Bacillaceae</taxon>
        <taxon>Bacillus</taxon>
    </lineage>
</organism>
<reference evidence="21" key="1">
    <citation type="journal article" date="2019" name="Int. J. Syst. Evol. Microbiol.">
        <title>The Global Catalogue of Microorganisms (GCM) 10K type strain sequencing project: providing services to taxonomists for standard genome sequencing and annotation.</title>
        <authorList>
            <consortium name="The Broad Institute Genomics Platform"/>
            <consortium name="The Broad Institute Genome Sequencing Center for Infectious Disease"/>
            <person name="Wu L."/>
            <person name="Ma J."/>
        </authorList>
    </citation>
    <scope>NUCLEOTIDE SEQUENCE [LARGE SCALE GENOMIC DNA]</scope>
    <source>
        <strain evidence="21">KCTC 3913</strain>
    </source>
</reference>
<dbReference type="HAMAP" id="MF_00719">
    <property type="entry name" value="CobS"/>
    <property type="match status" value="1"/>
</dbReference>
<proteinExistence type="inferred from homology"/>
<feature type="transmembrane region" description="Helical" evidence="19">
    <location>
        <begin position="112"/>
        <end position="135"/>
    </location>
</feature>
<keyword evidence="10 19" id="KW-0812">Transmembrane</keyword>
<evidence type="ECO:0000256" key="12">
    <source>
        <dbReference type="ARBA" id="ARBA00022989"/>
    </source>
</evidence>
<comment type="cofactor">
    <cofactor evidence="1 19">
        <name>Mg(2+)</name>
        <dbReference type="ChEBI" id="CHEBI:18420"/>
    </cofactor>
</comment>
<feature type="transmembrane region" description="Helical" evidence="19">
    <location>
        <begin position="62"/>
        <end position="84"/>
    </location>
</feature>
<dbReference type="NCBIfam" id="TIGR00317">
    <property type="entry name" value="cobS"/>
    <property type="match status" value="1"/>
</dbReference>
<feature type="transmembrane region" description="Helical" evidence="19">
    <location>
        <begin position="141"/>
        <end position="162"/>
    </location>
</feature>
<keyword evidence="13 19" id="KW-0472">Membrane</keyword>
<evidence type="ECO:0000256" key="11">
    <source>
        <dbReference type="ARBA" id="ARBA00022842"/>
    </source>
</evidence>
<evidence type="ECO:0000256" key="18">
    <source>
        <dbReference type="ARBA" id="ARBA00049504"/>
    </source>
</evidence>
<evidence type="ECO:0000256" key="13">
    <source>
        <dbReference type="ARBA" id="ARBA00023136"/>
    </source>
</evidence>
<protein>
    <recommendedName>
        <fullName evidence="6 19">Adenosylcobinamide-GDP ribazoletransferase</fullName>
        <ecNumber evidence="5 19">2.7.8.26</ecNumber>
    </recommendedName>
    <alternativeName>
        <fullName evidence="16 19">Cobalamin synthase</fullName>
    </alternativeName>
    <alternativeName>
        <fullName evidence="15 19">Cobalamin-5'-phosphate synthase</fullName>
    </alternativeName>
</protein>
<evidence type="ECO:0000256" key="15">
    <source>
        <dbReference type="ARBA" id="ARBA00032605"/>
    </source>
</evidence>
<evidence type="ECO:0000256" key="10">
    <source>
        <dbReference type="ARBA" id="ARBA00022692"/>
    </source>
</evidence>